<evidence type="ECO:0000256" key="9">
    <source>
        <dbReference type="ARBA" id="ARBA00023136"/>
    </source>
</evidence>
<comment type="caution">
    <text evidence="14">The sequence shown here is derived from an EMBL/GenBank/DDBJ whole genome shotgun (WGS) entry which is preliminary data.</text>
</comment>
<keyword evidence="4 10" id="KW-0645">Protease</keyword>
<dbReference type="Proteomes" id="UP000657385">
    <property type="component" value="Unassembled WGS sequence"/>
</dbReference>
<dbReference type="InterPro" id="IPR023827">
    <property type="entry name" value="Peptidase_S8_Asp-AS"/>
</dbReference>
<dbReference type="Gene3D" id="3.40.50.200">
    <property type="entry name" value="Peptidase S8/S53 domain"/>
    <property type="match status" value="1"/>
</dbReference>
<dbReference type="InterPro" id="IPR036852">
    <property type="entry name" value="Peptidase_S8/S53_dom_sf"/>
</dbReference>
<keyword evidence="7 10" id="KW-0720">Serine protease</keyword>
<dbReference type="GO" id="GO:0005886">
    <property type="term" value="C:plasma membrane"/>
    <property type="evidence" value="ECO:0007669"/>
    <property type="project" value="UniProtKB-SubCell"/>
</dbReference>
<keyword evidence="8 12" id="KW-1133">Transmembrane helix</keyword>
<protein>
    <submittedName>
        <fullName evidence="14">Type VII secretion-associated serine protease mycosin</fullName>
    </submittedName>
</protein>
<evidence type="ECO:0000256" key="4">
    <source>
        <dbReference type="ARBA" id="ARBA00022670"/>
    </source>
</evidence>
<dbReference type="NCBIfam" id="TIGR03921">
    <property type="entry name" value="T7SS_mycosin"/>
    <property type="match status" value="1"/>
</dbReference>
<dbReference type="InterPro" id="IPR015500">
    <property type="entry name" value="Peptidase_S8_subtilisin-rel"/>
</dbReference>
<evidence type="ECO:0000259" key="13">
    <source>
        <dbReference type="Pfam" id="PF00082"/>
    </source>
</evidence>
<keyword evidence="3" id="KW-1003">Cell membrane</keyword>
<evidence type="ECO:0000313" key="15">
    <source>
        <dbReference type="Proteomes" id="UP000657385"/>
    </source>
</evidence>
<evidence type="ECO:0000256" key="2">
    <source>
        <dbReference type="ARBA" id="ARBA00011073"/>
    </source>
</evidence>
<evidence type="ECO:0000256" key="12">
    <source>
        <dbReference type="SAM" id="Phobius"/>
    </source>
</evidence>
<comment type="subcellular location">
    <subcellularLocation>
        <location evidence="1">Cell membrane</location>
        <topology evidence="1">Single-pass membrane protein</topology>
    </subcellularLocation>
</comment>
<evidence type="ECO:0000256" key="1">
    <source>
        <dbReference type="ARBA" id="ARBA00004162"/>
    </source>
</evidence>
<feature type="active site" description="Charge relay system" evidence="10">
    <location>
        <position position="25"/>
    </location>
</feature>
<dbReference type="InterPro" id="IPR050131">
    <property type="entry name" value="Peptidase_S8_subtilisin-like"/>
</dbReference>
<dbReference type="PROSITE" id="PS00136">
    <property type="entry name" value="SUBTILASE_ASP"/>
    <property type="match status" value="1"/>
</dbReference>
<feature type="region of interest" description="Disordered" evidence="11">
    <location>
        <begin position="281"/>
        <end position="312"/>
    </location>
</feature>
<dbReference type="PANTHER" id="PTHR43806:SF11">
    <property type="entry name" value="CEREVISIN-RELATED"/>
    <property type="match status" value="1"/>
</dbReference>
<keyword evidence="6 10" id="KW-0378">Hydrolase</keyword>
<dbReference type="PRINTS" id="PR00723">
    <property type="entry name" value="SUBTILISIN"/>
</dbReference>
<feature type="region of interest" description="Disordered" evidence="11">
    <location>
        <begin position="40"/>
        <end position="60"/>
    </location>
</feature>
<reference evidence="14" key="1">
    <citation type="submission" date="2020-11" db="EMBL/GenBank/DDBJ databases">
        <title>Isolation and identification of active actinomycetes.</title>
        <authorList>
            <person name="Yu B."/>
        </authorList>
    </citation>
    <scope>NUCLEOTIDE SEQUENCE</scope>
    <source>
        <strain evidence="14">NEAU-YB345</strain>
    </source>
</reference>
<name>A0A931B5C1_9ACTN</name>
<keyword evidence="9 12" id="KW-0472">Membrane</keyword>
<evidence type="ECO:0000313" key="14">
    <source>
        <dbReference type="EMBL" id="MBF9070481.1"/>
    </source>
</evidence>
<dbReference type="InterPro" id="IPR000209">
    <property type="entry name" value="Peptidase_S8/S53_dom"/>
</dbReference>
<evidence type="ECO:0000256" key="3">
    <source>
        <dbReference type="ARBA" id="ARBA00022475"/>
    </source>
</evidence>
<organism evidence="14 15">
    <name type="scientific">Streptacidiphilus fuscans</name>
    <dbReference type="NCBI Taxonomy" id="2789292"/>
    <lineage>
        <taxon>Bacteria</taxon>
        <taxon>Bacillati</taxon>
        <taxon>Actinomycetota</taxon>
        <taxon>Actinomycetes</taxon>
        <taxon>Kitasatosporales</taxon>
        <taxon>Streptomycetaceae</taxon>
        <taxon>Streptacidiphilus</taxon>
    </lineage>
</organism>
<evidence type="ECO:0000256" key="7">
    <source>
        <dbReference type="ARBA" id="ARBA00022825"/>
    </source>
</evidence>
<dbReference type="PANTHER" id="PTHR43806">
    <property type="entry name" value="PEPTIDASE S8"/>
    <property type="match status" value="1"/>
</dbReference>
<dbReference type="PROSITE" id="PS51892">
    <property type="entry name" value="SUBTILASE"/>
    <property type="match status" value="1"/>
</dbReference>
<evidence type="ECO:0000256" key="10">
    <source>
        <dbReference type="PROSITE-ProRule" id="PRU01240"/>
    </source>
</evidence>
<feature type="domain" description="Peptidase S8/S53" evidence="13">
    <location>
        <begin position="16"/>
        <end position="268"/>
    </location>
</feature>
<dbReference type="Pfam" id="PF00082">
    <property type="entry name" value="Peptidase_S8"/>
    <property type="match status" value="1"/>
</dbReference>
<dbReference type="SUPFAM" id="SSF52743">
    <property type="entry name" value="Subtilisin-like"/>
    <property type="match status" value="1"/>
</dbReference>
<feature type="active site" description="Charge relay system" evidence="10">
    <location>
        <position position="60"/>
    </location>
</feature>
<feature type="transmembrane region" description="Helical" evidence="12">
    <location>
        <begin position="319"/>
        <end position="341"/>
    </location>
</feature>
<dbReference type="EMBL" id="JADPRT010000008">
    <property type="protein sequence ID" value="MBF9070481.1"/>
    <property type="molecule type" value="Genomic_DNA"/>
</dbReference>
<sequence length="347" mass="35150">MTAFHAADRVWPHSTGKGVVVAVIDSGVRSTHEDLLGHVLPGKDFSTGGDGRTDRDPDGHGTAMASLIAGQGHGPNHSEGIEGLAPGAEIMPLAVDSTGTSNLDPRGIPDAVLYATDHGAQVISMSLGSPASDAALAQAIAYAEARNVVVVASSGNEGGDRLDWPAAYPGVVSVGAADRNGALWADSNTGAQLTLTAPGVRVVGAASSSDSAYAIADGTSDATAYVAATVALVRSAFPHLTAGQVINRMIKSAINPDRVTHDIKYGYGIVRPDAALTFNIPPGPASGPLPQETSAPSSESSAPPSNLTPTRSTTQQTSVWLYAGLGAAVVVLGLGGAAIAWRRTRLL</sequence>
<dbReference type="InterPro" id="IPR023834">
    <property type="entry name" value="T7SS_pept_S8A_mycosin"/>
</dbReference>
<evidence type="ECO:0000256" key="11">
    <source>
        <dbReference type="SAM" id="MobiDB-lite"/>
    </source>
</evidence>
<keyword evidence="5 12" id="KW-0812">Transmembrane</keyword>
<dbReference type="GO" id="GO:0004252">
    <property type="term" value="F:serine-type endopeptidase activity"/>
    <property type="evidence" value="ECO:0007669"/>
    <property type="project" value="UniProtKB-UniRule"/>
</dbReference>
<dbReference type="GO" id="GO:0006508">
    <property type="term" value="P:proteolysis"/>
    <property type="evidence" value="ECO:0007669"/>
    <property type="project" value="UniProtKB-KW"/>
</dbReference>
<feature type="active site" description="Charge relay system" evidence="10">
    <location>
        <position position="220"/>
    </location>
</feature>
<evidence type="ECO:0000256" key="8">
    <source>
        <dbReference type="ARBA" id="ARBA00022989"/>
    </source>
</evidence>
<gene>
    <name evidence="14" type="primary">mycP</name>
    <name evidence="14" type="ORF">I2501_20865</name>
</gene>
<dbReference type="RefSeq" id="WP_196195648.1">
    <property type="nucleotide sequence ID" value="NZ_JADPRT010000008.1"/>
</dbReference>
<accession>A0A931B5C1</accession>
<evidence type="ECO:0000256" key="6">
    <source>
        <dbReference type="ARBA" id="ARBA00022801"/>
    </source>
</evidence>
<feature type="compositionally biased region" description="Low complexity" evidence="11">
    <location>
        <begin position="294"/>
        <end position="305"/>
    </location>
</feature>
<keyword evidence="15" id="KW-1185">Reference proteome</keyword>
<evidence type="ECO:0000256" key="5">
    <source>
        <dbReference type="ARBA" id="ARBA00022692"/>
    </source>
</evidence>
<proteinExistence type="inferred from homology"/>
<dbReference type="AlphaFoldDB" id="A0A931B5C1"/>
<comment type="similarity">
    <text evidence="2 10">Belongs to the peptidase S8 family.</text>
</comment>